<accession>A0A7C3ZN11</accession>
<feature type="compositionally biased region" description="Polar residues" evidence="1">
    <location>
        <begin position="56"/>
        <end position="69"/>
    </location>
</feature>
<feature type="region of interest" description="Disordered" evidence="1">
    <location>
        <begin position="48"/>
        <end position="69"/>
    </location>
</feature>
<proteinExistence type="predicted"/>
<protein>
    <submittedName>
        <fullName evidence="2">Uncharacterized protein</fullName>
    </submittedName>
</protein>
<evidence type="ECO:0000313" key="2">
    <source>
        <dbReference type="EMBL" id="HGG01784.1"/>
    </source>
</evidence>
<evidence type="ECO:0000256" key="1">
    <source>
        <dbReference type="SAM" id="MobiDB-lite"/>
    </source>
</evidence>
<name>A0A7C3ZN11_9CYAN</name>
<dbReference type="EMBL" id="DSPX01000144">
    <property type="protein sequence ID" value="HGG01784.1"/>
    <property type="molecule type" value="Genomic_DNA"/>
</dbReference>
<gene>
    <name evidence="2" type="ORF">ENR15_14325</name>
</gene>
<dbReference type="AlphaFoldDB" id="A0A7C3ZN11"/>
<reference evidence="2" key="1">
    <citation type="journal article" date="2020" name="mSystems">
        <title>Genome- and Community-Level Interaction Insights into Carbon Utilization and Element Cycling Functions of Hydrothermarchaeota in Hydrothermal Sediment.</title>
        <authorList>
            <person name="Zhou Z."/>
            <person name="Liu Y."/>
            <person name="Xu W."/>
            <person name="Pan J."/>
            <person name="Luo Z.H."/>
            <person name="Li M."/>
        </authorList>
    </citation>
    <scope>NUCLEOTIDE SEQUENCE [LARGE SCALE GENOMIC DNA]</scope>
    <source>
        <strain evidence="2">SpSt-374</strain>
    </source>
</reference>
<sequence>METSSRNKLRVFSATYAQVSISHMINTELHLSEGSAFEVENTPMAPGLKASGKMASYSSRGTGTASFWR</sequence>
<organism evidence="2">
    <name type="scientific">Planktothricoides sp. SpSt-374</name>
    <dbReference type="NCBI Taxonomy" id="2282167"/>
    <lineage>
        <taxon>Bacteria</taxon>
        <taxon>Bacillati</taxon>
        <taxon>Cyanobacteriota</taxon>
        <taxon>Cyanophyceae</taxon>
        <taxon>Oscillatoriophycideae</taxon>
        <taxon>Oscillatoriales</taxon>
        <taxon>Oscillatoriaceae</taxon>
        <taxon>Planktothricoides</taxon>
    </lineage>
</organism>
<comment type="caution">
    <text evidence="2">The sequence shown here is derived from an EMBL/GenBank/DDBJ whole genome shotgun (WGS) entry which is preliminary data.</text>
</comment>